<dbReference type="InterPro" id="IPR033715">
    <property type="entry name" value="GDPMH"/>
</dbReference>
<keyword evidence="2 8" id="KW-0378">Hydrolase</keyword>
<feature type="binding site" evidence="5">
    <location>
        <position position="50"/>
    </location>
    <ligand>
        <name>Mg(2+)</name>
        <dbReference type="ChEBI" id="CHEBI:18420"/>
    </ligand>
</feature>
<keyword evidence="9" id="KW-1185">Reference proteome</keyword>
<dbReference type="GO" id="GO:0046872">
    <property type="term" value="F:metal ion binding"/>
    <property type="evidence" value="ECO:0007669"/>
    <property type="project" value="UniProtKB-KW"/>
</dbReference>
<dbReference type="PROSITE" id="PS00893">
    <property type="entry name" value="NUDIX_BOX"/>
    <property type="match status" value="1"/>
</dbReference>
<dbReference type="AlphaFoldDB" id="A0A2S9VE09"/>
<evidence type="ECO:0000256" key="5">
    <source>
        <dbReference type="PIRSR" id="PIRSR037599-3"/>
    </source>
</evidence>
<feature type="binding site" evidence="5">
    <location>
        <position position="70"/>
    </location>
    <ligand>
        <name>Mg(2+)</name>
        <dbReference type="ChEBI" id="CHEBI:18420"/>
    </ligand>
</feature>
<reference evidence="9" key="1">
    <citation type="journal article" date="2020" name="Int. J. Syst. Evol. Microbiol.">
        <title>Alteromonas alba sp. nov., a marine bacterium isolated from the seawater of the West Pacific Ocean.</title>
        <authorList>
            <person name="Sun C."/>
            <person name="Wu Y.-H."/>
            <person name="Xamxidin M."/>
            <person name="Cheng H."/>
            <person name="Xu X.-W."/>
        </authorList>
    </citation>
    <scope>NUCLEOTIDE SEQUENCE [LARGE SCALE GENOMIC DNA]</scope>
    <source>
        <strain evidence="9">190</strain>
    </source>
</reference>
<accession>A0A2S9VE09</accession>
<dbReference type="Pfam" id="PF00293">
    <property type="entry name" value="NUDIX"/>
    <property type="match status" value="1"/>
</dbReference>
<feature type="domain" description="Nudix hydrolase" evidence="7">
    <location>
        <begin position="14"/>
        <end position="150"/>
    </location>
</feature>
<evidence type="ECO:0000256" key="3">
    <source>
        <dbReference type="ARBA" id="ARBA00022842"/>
    </source>
</evidence>
<evidence type="ECO:0000313" key="9">
    <source>
        <dbReference type="Proteomes" id="UP000238949"/>
    </source>
</evidence>
<dbReference type="InterPro" id="IPR015797">
    <property type="entry name" value="NUDIX_hydrolase-like_dom_sf"/>
</dbReference>
<evidence type="ECO:0000313" key="8">
    <source>
        <dbReference type="EMBL" id="PRO74698.1"/>
    </source>
</evidence>
<dbReference type="Gene3D" id="3.90.79.10">
    <property type="entry name" value="Nucleoside Triphosphate Pyrophosphohydrolase"/>
    <property type="match status" value="1"/>
</dbReference>
<comment type="caution">
    <text evidence="8">The sequence shown here is derived from an EMBL/GenBank/DDBJ whole genome shotgun (WGS) entry which is preliminary data.</text>
</comment>
<keyword evidence="1 5" id="KW-0479">Metal-binding</keyword>
<comment type="cofactor">
    <cofactor evidence="5">
        <name>Mg(2+)</name>
        <dbReference type="ChEBI" id="CHEBI:18420"/>
    </cofactor>
    <text evidence="5">Binds 1 Mg(2+) ion per subunit.</text>
</comment>
<dbReference type="InterPro" id="IPR020084">
    <property type="entry name" value="NUDIX_hydrolase_CS"/>
</dbReference>
<evidence type="ECO:0000256" key="4">
    <source>
        <dbReference type="PIRSR" id="PIRSR037599-1"/>
    </source>
</evidence>
<dbReference type="RefSeq" id="WP_105933622.1">
    <property type="nucleotide sequence ID" value="NZ_PVNP01000041.1"/>
</dbReference>
<dbReference type="InterPro" id="IPR000086">
    <property type="entry name" value="NUDIX_hydrolase_dom"/>
</dbReference>
<name>A0A2S9VE09_9ALTE</name>
<dbReference type="SUPFAM" id="SSF55811">
    <property type="entry name" value="Nudix"/>
    <property type="match status" value="1"/>
</dbReference>
<proteinExistence type="predicted"/>
<dbReference type="NCBIfam" id="NF011963">
    <property type="entry name" value="PRK15434.1"/>
    <property type="match status" value="1"/>
</dbReference>
<evidence type="ECO:0000256" key="1">
    <source>
        <dbReference type="ARBA" id="ARBA00022723"/>
    </source>
</evidence>
<dbReference type="PROSITE" id="PS51462">
    <property type="entry name" value="NUDIX"/>
    <property type="match status" value="1"/>
</dbReference>
<feature type="binding site" evidence="5">
    <location>
        <position position="123"/>
    </location>
    <ligand>
        <name>Mg(2+)</name>
        <dbReference type="ChEBI" id="CHEBI:18420"/>
    </ligand>
</feature>
<feature type="short sequence motif" description="Nudix box" evidence="6">
    <location>
        <begin position="51"/>
        <end position="72"/>
    </location>
</feature>
<dbReference type="PANTHER" id="PTHR43046">
    <property type="entry name" value="GDP-MANNOSE MANNOSYL HYDROLASE"/>
    <property type="match status" value="1"/>
</dbReference>
<evidence type="ECO:0000256" key="2">
    <source>
        <dbReference type="ARBA" id="ARBA00022801"/>
    </source>
</evidence>
<dbReference type="OrthoDB" id="542521at2"/>
<sequence length="150" mass="17053">MAFLSESTYQTIIGATPLVSIDLIVKNAKGEVLLGYRTNRPAQGYWFVPGGRVQKNEKLDKAFLRLTEAELGIAIERSAANFMGVFEHLYEDSAFDESVSTHYVVLGYELNLDIALDALPKEQHNQYAWMASDELLKRDDVHVHTKWYVE</sequence>
<dbReference type="EMBL" id="PVNP01000041">
    <property type="protein sequence ID" value="PRO74698.1"/>
    <property type="molecule type" value="Genomic_DNA"/>
</dbReference>
<keyword evidence="3 5" id="KW-0460">Magnesium</keyword>
<gene>
    <name evidence="8" type="ORF">C6Y40_04955</name>
</gene>
<dbReference type="GO" id="GO:0008727">
    <property type="term" value="F:GDP-mannose mannosyl hydrolase activity"/>
    <property type="evidence" value="ECO:0007669"/>
    <property type="project" value="InterPro"/>
</dbReference>
<organism evidence="8 9">
    <name type="scientific">Alteromonas alba</name>
    <dbReference type="NCBI Taxonomy" id="2079529"/>
    <lineage>
        <taxon>Bacteria</taxon>
        <taxon>Pseudomonadati</taxon>
        <taxon>Pseudomonadota</taxon>
        <taxon>Gammaproteobacteria</taxon>
        <taxon>Alteromonadales</taxon>
        <taxon>Alteromonadaceae</taxon>
        <taxon>Alteromonas/Salinimonas group</taxon>
        <taxon>Alteromonas</taxon>
    </lineage>
</organism>
<dbReference type="PIRSF" id="PIRSF037599">
    <property type="entry name" value="GDPMH"/>
    <property type="match status" value="1"/>
</dbReference>
<feature type="site" description="Critical for catalysis" evidence="4">
    <location>
        <position position="124"/>
    </location>
</feature>
<dbReference type="CDD" id="cd03430">
    <property type="entry name" value="NUDIX_GDPMH_NudD"/>
    <property type="match status" value="1"/>
</dbReference>
<evidence type="ECO:0000259" key="7">
    <source>
        <dbReference type="PROSITE" id="PS51462"/>
    </source>
</evidence>
<protein>
    <submittedName>
        <fullName evidence="8">GDP-mannose mannosyl hydrolase</fullName>
    </submittedName>
</protein>
<dbReference type="Proteomes" id="UP000238949">
    <property type="component" value="Unassembled WGS sequence"/>
</dbReference>
<evidence type="ECO:0000256" key="6">
    <source>
        <dbReference type="PIRSR" id="PIRSR037599-4"/>
    </source>
</evidence>
<dbReference type="PANTHER" id="PTHR43046:SF12">
    <property type="entry name" value="GDP-MANNOSE MANNOSYL HYDROLASE"/>
    <property type="match status" value="1"/>
</dbReference>